<keyword evidence="2 10" id="KW-0723">Serine/threonine-protein kinase</keyword>
<sequence length="393" mass="43894">MEESYEITIPNFTLGKEIGRGGMARVYLGEQLEPKRKVAIKIVTPQGNDPKILEDLQKEGDTVAQFSHPNIVTVFSCGVIESNYYLAMEILGGGDLAQKIEAGITELEAFNIMIDMAKALEHSHKRGTLHRDIKPENILFHEDGQAVLVDFGIAKAQNSVSEFTRVGAVVGTPHYMSPERALGKEIDERSDLYALGVVLYEMLMGKKVFEGGDTFAISYAHVHEPVPDLPEDKAKYQSLLNKLLAKNPDDRFQTSTQLISQLKKYVRRLKPVTDTTHSFAPLQDMTAAKKKTSPMPFIITGLVIVVAVLLGTWFMNQQNAIEINQTTLNSEQLLEMSNKLGAAEVFFKQQNINQAEALYLSVLTEFDCKNEDARNRIKILNRAKYDQIIAACD</sequence>
<dbReference type="Proteomes" id="UP000295724">
    <property type="component" value="Unassembled WGS sequence"/>
</dbReference>
<evidence type="ECO:0000256" key="8">
    <source>
        <dbReference type="SAM" id="Phobius"/>
    </source>
</evidence>
<dbReference type="Gene3D" id="3.30.200.20">
    <property type="entry name" value="Phosphorylase Kinase, domain 1"/>
    <property type="match status" value="1"/>
</dbReference>
<dbReference type="InterPro" id="IPR017441">
    <property type="entry name" value="Protein_kinase_ATP_BS"/>
</dbReference>
<dbReference type="RefSeq" id="WP_099019021.1">
    <property type="nucleotide sequence ID" value="NZ_NIHB01000002.1"/>
</dbReference>
<dbReference type="FunFam" id="1.10.510.10:FF:000021">
    <property type="entry name" value="Serine/threonine protein kinase"/>
    <property type="match status" value="1"/>
</dbReference>
<dbReference type="AlphaFoldDB" id="A0A4V3DIJ6"/>
<keyword evidence="6 7" id="KW-0067">ATP-binding</keyword>
<dbReference type="OrthoDB" id="9801841at2"/>
<feature type="binding site" evidence="7">
    <location>
        <position position="41"/>
    </location>
    <ligand>
        <name>ATP</name>
        <dbReference type="ChEBI" id="CHEBI:30616"/>
    </ligand>
</feature>
<evidence type="ECO:0000313" key="10">
    <source>
        <dbReference type="EMBL" id="TDR22371.1"/>
    </source>
</evidence>
<gene>
    <name evidence="10" type="ORF">C8D91_0859</name>
</gene>
<evidence type="ECO:0000313" key="11">
    <source>
        <dbReference type="Proteomes" id="UP000295724"/>
    </source>
</evidence>
<dbReference type="InterPro" id="IPR000719">
    <property type="entry name" value="Prot_kinase_dom"/>
</dbReference>
<organism evidence="10 11">
    <name type="scientific">Marinicella litoralis</name>
    <dbReference type="NCBI Taxonomy" id="644220"/>
    <lineage>
        <taxon>Bacteria</taxon>
        <taxon>Pseudomonadati</taxon>
        <taxon>Pseudomonadota</taxon>
        <taxon>Gammaproteobacteria</taxon>
        <taxon>Lysobacterales</taxon>
        <taxon>Marinicellaceae</taxon>
        <taxon>Marinicella</taxon>
    </lineage>
</organism>
<keyword evidence="4 7" id="KW-0547">Nucleotide-binding</keyword>
<name>A0A4V3DIJ6_9GAMM</name>
<evidence type="ECO:0000256" key="7">
    <source>
        <dbReference type="PROSITE-ProRule" id="PRU10141"/>
    </source>
</evidence>
<evidence type="ECO:0000259" key="9">
    <source>
        <dbReference type="PROSITE" id="PS50011"/>
    </source>
</evidence>
<dbReference type="SUPFAM" id="SSF56112">
    <property type="entry name" value="Protein kinase-like (PK-like)"/>
    <property type="match status" value="1"/>
</dbReference>
<dbReference type="EMBL" id="SNZB01000002">
    <property type="protein sequence ID" value="TDR22371.1"/>
    <property type="molecule type" value="Genomic_DNA"/>
</dbReference>
<dbReference type="Gene3D" id="1.10.510.10">
    <property type="entry name" value="Transferase(Phosphotransferase) domain 1"/>
    <property type="match status" value="1"/>
</dbReference>
<dbReference type="PANTHER" id="PTHR43289">
    <property type="entry name" value="MITOGEN-ACTIVATED PROTEIN KINASE KINASE KINASE 20-RELATED"/>
    <property type="match status" value="1"/>
</dbReference>
<feature type="domain" description="Protein kinase" evidence="9">
    <location>
        <begin position="12"/>
        <end position="266"/>
    </location>
</feature>
<keyword evidence="8" id="KW-1133">Transmembrane helix</keyword>
<feature type="transmembrane region" description="Helical" evidence="8">
    <location>
        <begin position="295"/>
        <end position="315"/>
    </location>
</feature>
<evidence type="ECO:0000256" key="6">
    <source>
        <dbReference type="ARBA" id="ARBA00022840"/>
    </source>
</evidence>
<dbReference type="GO" id="GO:0005524">
    <property type="term" value="F:ATP binding"/>
    <property type="evidence" value="ECO:0007669"/>
    <property type="project" value="UniProtKB-UniRule"/>
</dbReference>
<dbReference type="PANTHER" id="PTHR43289:SF6">
    <property type="entry name" value="SERINE_THREONINE-PROTEIN KINASE NEKL-3"/>
    <property type="match status" value="1"/>
</dbReference>
<evidence type="ECO:0000256" key="1">
    <source>
        <dbReference type="ARBA" id="ARBA00012513"/>
    </source>
</evidence>
<dbReference type="PROSITE" id="PS50011">
    <property type="entry name" value="PROTEIN_KINASE_DOM"/>
    <property type="match status" value="1"/>
</dbReference>
<proteinExistence type="predicted"/>
<keyword evidence="3" id="KW-0808">Transferase</keyword>
<evidence type="ECO:0000256" key="3">
    <source>
        <dbReference type="ARBA" id="ARBA00022679"/>
    </source>
</evidence>
<evidence type="ECO:0000256" key="2">
    <source>
        <dbReference type="ARBA" id="ARBA00022527"/>
    </source>
</evidence>
<dbReference type="GO" id="GO:0004674">
    <property type="term" value="F:protein serine/threonine kinase activity"/>
    <property type="evidence" value="ECO:0007669"/>
    <property type="project" value="UniProtKB-KW"/>
</dbReference>
<keyword evidence="8" id="KW-0812">Transmembrane</keyword>
<protein>
    <recommendedName>
        <fullName evidence="1">non-specific serine/threonine protein kinase</fullName>
        <ecNumber evidence="1">2.7.11.1</ecNumber>
    </recommendedName>
</protein>
<dbReference type="CDD" id="cd14014">
    <property type="entry name" value="STKc_PknB_like"/>
    <property type="match status" value="1"/>
</dbReference>
<accession>A0A4V3DIJ6</accession>
<keyword evidence="5 10" id="KW-0418">Kinase</keyword>
<reference evidence="10 11" key="1">
    <citation type="submission" date="2019-03" db="EMBL/GenBank/DDBJ databases">
        <title>Genomic Encyclopedia of Type Strains, Phase IV (KMG-IV): sequencing the most valuable type-strain genomes for metagenomic binning, comparative biology and taxonomic classification.</title>
        <authorList>
            <person name="Goeker M."/>
        </authorList>
    </citation>
    <scope>NUCLEOTIDE SEQUENCE [LARGE SCALE GENOMIC DNA]</scope>
    <source>
        <strain evidence="10 11">DSM 25488</strain>
    </source>
</reference>
<evidence type="ECO:0000256" key="5">
    <source>
        <dbReference type="ARBA" id="ARBA00022777"/>
    </source>
</evidence>
<dbReference type="Pfam" id="PF00069">
    <property type="entry name" value="Pkinase"/>
    <property type="match status" value="1"/>
</dbReference>
<keyword evidence="11" id="KW-1185">Reference proteome</keyword>
<dbReference type="PROSITE" id="PS00107">
    <property type="entry name" value="PROTEIN_KINASE_ATP"/>
    <property type="match status" value="1"/>
</dbReference>
<comment type="caution">
    <text evidence="10">The sequence shown here is derived from an EMBL/GenBank/DDBJ whole genome shotgun (WGS) entry which is preliminary data.</text>
</comment>
<dbReference type="EC" id="2.7.11.1" evidence="1"/>
<dbReference type="SMART" id="SM00220">
    <property type="entry name" value="S_TKc"/>
    <property type="match status" value="1"/>
</dbReference>
<evidence type="ECO:0000256" key="4">
    <source>
        <dbReference type="ARBA" id="ARBA00022741"/>
    </source>
</evidence>
<keyword evidence="8" id="KW-0472">Membrane</keyword>
<dbReference type="InterPro" id="IPR011009">
    <property type="entry name" value="Kinase-like_dom_sf"/>
</dbReference>